<keyword evidence="2" id="KW-0812">Transmembrane</keyword>
<feature type="compositionally biased region" description="Polar residues" evidence="1">
    <location>
        <begin position="329"/>
        <end position="339"/>
    </location>
</feature>
<evidence type="ECO:0000313" key="4">
    <source>
        <dbReference type="Proteomes" id="UP001456524"/>
    </source>
</evidence>
<feature type="region of interest" description="Disordered" evidence="1">
    <location>
        <begin position="317"/>
        <end position="339"/>
    </location>
</feature>
<evidence type="ECO:0000313" key="3">
    <source>
        <dbReference type="EMBL" id="KAK8178046.1"/>
    </source>
</evidence>
<dbReference type="Proteomes" id="UP001456524">
    <property type="component" value="Unassembled WGS sequence"/>
</dbReference>
<keyword evidence="4" id="KW-1185">Reference proteome</keyword>
<keyword evidence="2" id="KW-1133">Transmembrane helix</keyword>
<dbReference type="EMBL" id="JBBWUH010000001">
    <property type="protein sequence ID" value="KAK8178046.1"/>
    <property type="molecule type" value="Genomic_DNA"/>
</dbReference>
<keyword evidence="2" id="KW-0472">Membrane</keyword>
<feature type="transmembrane region" description="Helical" evidence="2">
    <location>
        <begin position="43"/>
        <end position="63"/>
    </location>
</feature>
<evidence type="ECO:0000256" key="1">
    <source>
        <dbReference type="SAM" id="MobiDB-lite"/>
    </source>
</evidence>
<proteinExistence type="predicted"/>
<reference evidence="3 4" key="1">
    <citation type="journal article" date="2022" name="G3 (Bethesda)">
        <title>Enemy or ally: a genomic approach to elucidate the lifestyle of Phyllosticta citrichinaensis.</title>
        <authorList>
            <person name="Buijs V.A."/>
            <person name="Groenewald J.Z."/>
            <person name="Haridas S."/>
            <person name="LaButti K.M."/>
            <person name="Lipzen A."/>
            <person name="Martin F.M."/>
            <person name="Barry K."/>
            <person name="Grigoriev I.V."/>
            <person name="Crous P.W."/>
            <person name="Seidl M.F."/>
        </authorList>
    </citation>
    <scope>NUCLEOTIDE SEQUENCE [LARGE SCALE GENOMIC DNA]</scope>
    <source>
        <strain evidence="3 4">CBS 129764</strain>
    </source>
</reference>
<evidence type="ECO:0000256" key="2">
    <source>
        <dbReference type="SAM" id="Phobius"/>
    </source>
</evidence>
<feature type="region of interest" description="Disordered" evidence="1">
    <location>
        <begin position="279"/>
        <end position="303"/>
    </location>
</feature>
<name>A0ABR1Y8C5_9PEZI</name>
<organism evidence="3 4">
    <name type="scientific">Phyllosticta citrichinensis</name>
    <dbReference type="NCBI Taxonomy" id="1130410"/>
    <lineage>
        <taxon>Eukaryota</taxon>
        <taxon>Fungi</taxon>
        <taxon>Dikarya</taxon>
        <taxon>Ascomycota</taxon>
        <taxon>Pezizomycotina</taxon>
        <taxon>Dothideomycetes</taxon>
        <taxon>Dothideomycetes incertae sedis</taxon>
        <taxon>Botryosphaeriales</taxon>
        <taxon>Phyllostictaceae</taxon>
        <taxon>Phyllosticta</taxon>
    </lineage>
</organism>
<sequence length="339" mass="37390">MAAIHACELTPANVSSTMMREHSHILLSGTATMWPYSLPLLMLFSRLVTAAGVLAAFTATTVISKFHKTDSLLFLNSGSTICIVFSRPQSHQTLVSLYLFKRLSLAIMPYQGLKPAISKAKDRFRAIVRGKQAQPTNSSPYAMRHANFSVRGIAQSIKGMVSDWRVDQTALESVAEDTPPLLPDCNGPVPIITSPDNLGPEFKRELESAASTANAAVLEKLAASANVVKELETRKSFSEYSTIAGYLEDYGIQPRWIKTFGPDRQPFLLVDPLRMNAPERTEEEGEEENKKGKTPIYKVGKPSEHVMTSMRKTCFPQLPTFASRPSHPPSGTQRPRQAL</sequence>
<comment type="caution">
    <text evidence="3">The sequence shown here is derived from an EMBL/GenBank/DDBJ whole genome shotgun (WGS) entry which is preliminary data.</text>
</comment>
<accession>A0ABR1Y8C5</accession>
<protein>
    <submittedName>
        <fullName evidence="3">Uncharacterized protein</fullName>
    </submittedName>
</protein>
<gene>
    <name evidence="3" type="ORF">IWX90DRAFT_493402</name>
</gene>